<feature type="coiled-coil region" evidence="1">
    <location>
        <begin position="135"/>
        <end position="162"/>
    </location>
</feature>
<name>A0A9N9S5Z5_9DIPT</name>
<dbReference type="Proteomes" id="UP001153620">
    <property type="component" value="Chromosome 3"/>
</dbReference>
<evidence type="ECO:0000313" key="3">
    <source>
        <dbReference type="Proteomes" id="UP001153620"/>
    </source>
</evidence>
<proteinExistence type="predicted"/>
<evidence type="ECO:0000313" key="2">
    <source>
        <dbReference type="EMBL" id="CAG9809940.1"/>
    </source>
</evidence>
<evidence type="ECO:0000256" key="1">
    <source>
        <dbReference type="SAM" id="Coils"/>
    </source>
</evidence>
<protein>
    <submittedName>
        <fullName evidence="2">Uncharacterized protein</fullName>
    </submittedName>
</protein>
<reference evidence="2" key="1">
    <citation type="submission" date="2022-01" db="EMBL/GenBank/DDBJ databases">
        <authorList>
            <person name="King R."/>
        </authorList>
    </citation>
    <scope>NUCLEOTIDE SEQUENCE</scope>
</reference>
<gene>
    <name evidence="2" type="ORF">CHIRRI_LOCUS12758</name>
</gene>
<dbReference type="EMBL" id="OU895879">
    <property type="protein sequence ID" value="CAG9809940.1"/>
    <property type="molecule type" value="Genomic_DNA"/>
</dbReference>
<reference evidence="2" key="2">
    <citation type="submission" date="2022-10" db="EMBL/GenBank/DDBJ databases">
        <authorList>
            <consortium name="ENA_rothamsted_submissions"/>
            <consortium name="culmorum"/>
            <person name="King R."/>
        </authorList>
    </citation>
    <scope>NUCLEOTIDE SEQUENCE</scope>
</reference>
<keyword evidence="1" id="KW-0175">Coiled coil</keyword>
<keyword evidence="3" id="KW-1185">Reference proteome</keyword>
<accession>A0A9N9S5Z5</accession>
<sequence length="409" mass="48524">MNLSLICKSDYLKHYEPYLKNKTTKFFDNCNNFKSEIDCLRKVVNKCYVKENFDQTEDPVPVFQDSNKLIQSEYQYQLRKFDALSKIKDLLQCLLLCSKSEDDNDECLDMEIFGLPLKEQKPVLLKRIDNLKHCKELGKKILKKLQEELSSYQQKERKMTFEAISMTDFYKSKLTPVKILERDINNEVTRIKEAFTKKYESLFLIKLKCEKLDLRMRVDLMPKITILETSLIEKRFELEKVENDTREHIKQENLQMKIDDEYDKKMRFLTEDYEKVVEQNKSLVPAIEQIKKSLIRTFRKKDKLTKTFAETLINSGQNSAIDKRLSEVQNNHTKSDLCYIKNSTINDYTLQDVAIINLREQICRMIQKISKSNNFINVLKNDLKFLRNEHQKYGIGHDYMGNTIMSPKT</sequence>
<organism evidence="2 3">
    <name type="scientific">Chironomus riparius</name>
    <dbReference type="NCBI Taxonomy" id="315576"/>
    <lineage>
        <taxon>Eukaryota</taxon>
        <taxon>Metazoa</taxon>
        <taxon>Ecdysozoa</taxon>
        <taxon>Arthropoda</taxon>
        <taxon>Hexapoda</taxon>
        <taxon>Insecta</taxon>
        <taxon>Pterygota</taxon>
        <taxon>Neoptera</taxon>
        <taxon>Endopterygota</taxon>
        <taxon>Diptera</taxon>
        <taxon>Nematocera</taxon>
        <taxon>Chironomoidea</taxon>
        <taxon>Chironomidae</taxon>
        <taxon>Chironominae</taxon>
        <taxon>Chironomus</taxon>
    </lineage>
</organism>
<dbReference type="AlphaFoldDB" id="A0A9N9S5Z5"/>